<protein>
    <submittedName>
        <fullName evidence="1">Zinc finger BED domain-containing protein RICESLEEPER 3-like</fullName>
    </submittedName>
</protein>
<reference evidence="2" key="1">
    <citation type="journal article" date="2019" name="Plant Biotechnol. J.">
        <title>Genome sequencing of the Australian wild diploid species Gossypium australe highlights disease resistance and delayed gland morphogenesis.</title>
        <authorList>
            <person name="Cai Y."/>
            <person name="Cai X."/>
            <person name="Wang Q."/>
            <person name="Wang P."/>
            <person name="Zhang Y."/>
            <person name="Cai C."/>
            <person name="Xu Y."/>
            <person name="Wang K."/>
            <person name="Zhou Z."/>
            <person name="Wang C."/>
            <person name="Geng S."/>
            <person name="Li B."/>
            <person name="Dong Q."/>
            <person name="Hou Y."/>
            <person name="Wang H."/>
            <person name="Ai P."/>
            <person name="Liu Z."/>
            <person name="Yi F."/>
            <person name="Sun M."/>
            <person name="An G."/>
            <person name="Cheng J."/>
            <person name="Zhang Y."/>
            <person name="Shi Q."/>
            <person name="Xie Y."/>
            <person name="Shi X."/>
            <person name="Chang Y."/>
            <person name="Huang F."/>
            <person name="Chen Y."/>
            <person name="Hong S."/>
            <person name="Mi L."/>
            <person name="Sun Q."/>
            <person name="Zhang L."/>
            <person name="Zhou B."/>
            <person name="Peng R."/>
            <person name="Zhang X."/>
            <person name="Liu F."/>
        </authorList>
    </citation>
    <scope>NUCLEOTIDE SEQUENCE [LARGE SCALE GENOMIC DNA]</scope>
    <source>
        <strain evidence="2">cv. PA1801</strain>
    </source>
</reference>
<gene>
    <name evidence="1" type="ORF">EPI10_028472</name>
</gene>
<name>A0A5B6UW00_9ROSI</name>
<dbReference type="EMBL" id="SMMG02000009">
    <property type="protein sequence ID" value="KAA3461939.1"/>
    <property type="molecule type" value="Genomic_DNA"/>
</dbReference>
<evidence type="ECO:0000313" key="2">
    <source>
        <dbReference type="Proteomes" id="UP000325315"/>
    </source>
</evidence>
<proteinExistence type="predicted"/>
<organism evidence="1 2">
    <name type="scientific">Gossypium australe</name>
    <dbReference type="NCBI Taxonomy" id="47621"/>
    <lineage>
        <taxon>Eukaryota</taxon>
        <taxon>Viridiplantae</taxon>
        <taxon>Streptophyta</taxon>
        <taxon>Embryophyta</taxon>
        <taxon>Tracheophyta</taxon>
        <taxon>Spermatophyta</taxon>
        <taxon>Magnoliopsida</taxon>
        <taxon>eudicotyledons</taxon>
        <taxon>Gunneridae</taxon>
        <taxon>Pentapetalae</taxon>
        <taxon>rosids</taxon>
        <taxon>malvids</taxon>
        <taxon>Malvales</taxon>
        <taxon>Malvaceae</taxon>
        <taxon>Malvoideae</taxon>
        <taxon>Gossypium</taxon>
    </lineage>
</organism>
<evidence type="ECO:0000313" key="1">
    <source>
        <dbReference type="EMBL" id="KAA3461939.1"/>
    </source>
</evidence>
<accession>A0A5B6UW00</accession>
<dbReference type="AlphaFoldDB" id="A0A5B6UW00"/>
<keyword evidence="2" id="KW-1185">Reference proteome</keyword>
<sequence>MLRRCRSNLSHIISAEDMEIQPDLSYEEEPIEISTRKCRGSDLGTGRNYEIPVSPPLFRDEISLRGRIVTTRKSVVLENMVS</sequence>
<dbReference type="Proteomes" id="UP000325315">
    <property type="component" value="Unassembled WGS sequence"/>
</dbReference>
<comment type="caution">
    <text evidence="1">The sequence shown here is derived from an EMBL/GenBank/DDBJ whole genome shotgun (WGS) entry which is preliminary data.</text>
</comment>